<gene>
    <name evidence="1" type="ORF">PPTG_14888</name>
</gene>
<evidence type="ECO:0000313" key="1">
    <source>
        <dbReference type="EMBL" id="ETN04175.1"/>
    </source>
</evidence>
<protein>
    <submittedName>
        <fullName evidence="1">Uncharacterized protein</fullName>
    </submittedName>
</protein>
<sequence>MGLSLSADNESTKAKELRLGVTKFPHDDHAARGYESIVAAEIASTEQEEPVDGKTLLKAMEAMAARLAIPSRSQYG</sequence>
<dbReference type="AlphaFoldDB" id="W2PVX3"/>
<organism evidence="1 2">
    <name type="scientific">Phytophthora nicotianae (strain INRA-310)</name>
    <name type="common">Phytophthora parasitica</name>
    <dbReference type="NCBI Taxonomy" id="761204"/>
    <lineage>
        <taxon>Eukaryota</taxon>
        <taxon>Sar</taxon>
        <taxon>Stramenopiles</taxon>
        <taxon>Oomycota</taxon>
        <taxon>Peronosporomycetes</taxon>
        <taxon>Peronosporales</taxon>
        <taxon>Peronosporaceae</taxon>
        <taxon>Phytophthora</taxon>
    </lineage>
</organism>
<name>W2PVX3_PHYN3</name>
<dbReference type="VEuPathDB" id="FungiDB:PPTG_14888"/>
<dbReference type="GeneID" id="20184137"/>
<proteinExistence type="predicted"/>
<accession>W2PVX3</accession>
<dbReference type="EMBL" id="KI669605">
    <property type="protein sequence ID" value="ETN04175.1"/>
    <property type="molecule type" value="Genomic_DNA"/>
</dbReference>
<evidence type="ECO:0000313" key="2">
    <source>
        <dbReference type="Proteomes" id="UP000018817"/>
    </source>
</evidence>
<reference evidence="1 2" key="2">
    <citation type="submission" date="2013-11" db="EMBL/GenBank/DDBJ databases">
        <title>The Genome Sequence of Phytophthora parasitica INRA-310.</title>
        <authorList>
            <consortium name="The Broad Institute Genomics Platform"/>
            <person name="Russ C."/>
            <person name="Tyler B."/>
            <person name="Panabieres F."/>
            <person name="Shan W."/>
            <person name="Tripathy S."/>
            <person name="Grunwald N."/>
            <person name="Machado M."/>
            <person name="Johnson C.S."/>
            <person name="Arredondo F."/>
            <person name="Hong C."/>
            <person name="Coffey M."/>
            <person name="Young S.K."/>
            <person name="Zeng Q."/>
            <person name="Gargeya S."/>
            <person name="Fitzgerald M."/>
            <person name="Abouelleil A."/>
            <person name="Alvarado L."/>
            <person name="Chapman S.B."/>
            <person name="Gainer-Dewar J."/>
            <person name="Goldberg J."/>
            <person name="Griggs A."/>
            <person name="Gujja S."/>
            <person name="Hansen M."/>
            <person name="Howarth C."/>
            <person name="Imamovic A."/>
            <person name="Ireland A."/>
            <person name="Larimer J."/>
            <person name="McCowan C."/>
            <person name="Murphy C."/>
            <person name="Pearson M."/>
            <person name="Poon T.W."/>
            <person name="Priest M."/>
            <person name="Roberts A."/>
            <person name="Saif S."/>
            <person name="Shea T."/>
            <person name="Sykes S."/>
            <person name="Wortman J."/>
            <person name="Nusbaum C."/>
            <person name="Birren B."/>
        </authorList>
    </citation>
    <scope>NUCLEOTIDE SEQUENCE [LARGE SCALE GENOMIC DNA]</scope>
    <source>
        <strain evidence="1 2">INRA-310</strain>
    </source>
</reference>
<dbReference type="RefSeq" id="XP_008910476.1">
    <property type="nucleotide sequence ID" value="XM_008912228.1"/>
</dbReference>
<reference evidence="2" key="1">
    <citation type="submission" date="2011-12" db="EMBL/GenBank/DDBJ databases">
        <authorList>
            <consortium name="The Broad Institute Genome Sequencing Platform"/>
            <person name="Russ C."/>
            <person name="Tyler B."/>
            <person name="Panabieres F."/>
            <person name="Shan W."/>
            <person name="Tripathy S."/>
            <person name="Grunwald N."/>
            <person name="Machado M."/>
            <person name="Young S.K."/>
            <person name="Zeng Q."/>
            <person name="Gargeya S."/>
            <person name="Fitzgerald M."/>
            <person name="Haas B."/>
            <person name="Abouelleil A."/>
            <person name="Alvarado L."/>
            <person name="Arachchi H.M."/>
            <person name="Berlin A."/>
            <person name="Chapman S.B."/>
            <person name="Gearin G."/>
            <person name="Goldberg J."/>
            <person name="Griggs A."/>
            <person name="Gujja S."/>
            <person name="Hansen M."/>
            <person name="Heiman D."/>
            <person name="Howarth C."/>
            <person name="Larimer J."/>
            <person name="Lui A."/>
            <person name="MacDonald P.J.P."/>
            <person name="McCowen C."/>
            <person name="Montmayeur A."/>
            <person name="Murphy C."/>
            <person name="Neiman D."/>
            <person name="Pearson M."/>
            <person name="Priest M."/>
            <person name="Roberts A."/>
            <person name="Saif S."/>
            <person name="Shea T."/>
            <person name="Sisk P."/>
            <person name="Stolte C."/>
            <person name="Sykes S."/>
            <person name="Wortman J."/>
            <person name="Nusbaum C."/>
            <person name="Birren B."/>
        </authorList>
    </citation>
    <scope>NUCLEOTIDE SEQUENCE [LARGE SCALE GENOMIC DNA]</scope>
    <source>
        <strain evidence="2">INRA-310</strain>
    </source>
</reference>
<dbReference type="Proteomes" id="UP000018817">
    <property type="component" value="Unassembled WGS sequence"/>
</dbReference>